<proteinExistence type="predicted"/>
<dbReference type="InterPro" id="IPR052897">
    <property type="entry name" value="Sec-Metab_Biosynth_Hydrolase"/>
</dbReference>
<dbReference type="Gene3D" id="3.40.50.1820">
    <property type="entry name" value="alpha/beta hydrolase"/>
    <property type="match status" value="1"/>
</dbReference>
<sequence>MATNFSAVICHGYYHTPGPYQNIIDTFNSRGIEAYCPQLATSDLSKLNVGDVAHPNFDLGPPTSGYPTGEDDVEILLNLFRQLIEKDGKRVLLIAHSAGGWAATQAAIPELQAKTRSGKGLSGGIIGIFYYGAFIIPVGESIHSFFQPKDAPAIVPSWLKYHAYGPEGLGTLFSPEKFMFNDLNPEEAARWTRTLTASPPAIVKLTNDAYMSLPCAYLVLEGDQTLAKEYQEGMVMLQASKTGEFKMYRCPAGHSAHLSWTSGLVDTVQDFMGNLNQQ</sequence>
<dbReference type="GeneID" id="28763562"/>
<dbReference type="RefSeq" id="XP_018039042.1">
    <property type="nucleotide sequence ID" value="XM_018180076.1"/>
</dbReference>
<dbReference type="InterPro" id="IPR000073">
    <property type="entry name" value="AB_hydrolase_1"/>
</dbReference>
<dbReference type="Proteomes" id="UP000077069">
    <property type="component" value="Unassembled WGS sequence"/>
</dbReference>
<dbReference type="PANTHER" id="PTHR37017:SF13">
    <property type="entry name" value="AB HYDROLASE-1 DOMAIN-CONTAINING PROTEIN"/>
    <property type="match status" value="1"/>
</dbReference>
<protein>
    <recommendedName>
        <fullName evidence="1">AB hydrolase-1 domain-containing protein</fullName>
    </recommendedName>
</protein>
<feature type="domain" description="AB hydrolase-1" evidence="1">
    <location>
        <begin position="8"/>
        <end position="259"/>
    </location>
</feature>
<dbReference type="EMBL" id="KV441550">
    <property type="protein sequence ID" value="OAG08677.1"/>
    <property type="molecule type" value="Genomic_DNA"/>
</dbReference>
<accession>A0A177CPI0</accession>
<dbReference type="Pfam" id="PF12697">
    <property type="entry name" value="Abhydrolase_6"/>
    <property type="match status" value="1"/>
</dbReference>
<dbReference type="InParanoid" id="A0A177CPI0"/>
<dbReference type="STRING" id="1460663.A0A177CPI0"/>
<evidence type="ECO:0000313" key="3">
    <source>
        <dbReference type="Proteomes" id="UP000077069"/>
    </source>
</evidence>
<dbReference type="PANTHER" id="PTHR37017">
    <property type="entry name" value="AB HYDROLASE-1 DOMAIN-CONTAINING PROTEIN-RELATED"/>
    <property type="match status" value="1"/>
</dbReference>
<evidence type="ECO:0000313" key="2">
    <source>
        <dbReference type="EMBL" id="OAG08677.1"/>
    </source>
</evidence>
<reference evidence="2 3" key="1">
    <citation type="submission" date="2016-05" db="EMBL/GenBank/DDBJ databases">
        <title>Comparative analysis of secretome profiles of manganese(II)-oxidizing ascomycete fungi.</title>
        <authorList>
            <consortium name="DOE Joint Genome Institute"/>
            <person name="Zeiner C.A."/>
            <person name="Purvine S.O."/>
            <person name="Zink E.M."/>
            <person name="Wu S."/>
            <person name="Pasa-Tolic L."/>
            <person name="Chaput D.L."/>
            <person name="Haridas S."/>
            <person name="Grigoriev I.V."/>
            <person name="Santelli C.M."/>
            <person name="Hansel C.M."/>
        </authorList>
    </citation>
    <scope>NUCLEOTIDE SEQUENCE [LARGE SCALE GENOMIC DNA]</scope>
    <source>
        <strain evidence="2 3">AP3s5-JAC2a</strain>
    </source>
</reference>
<keyword evidence="3" id="KW-1185">Reference proteome</keyword>
<gene>
    <name evidence="2" type="ORF">CC84DRAFT_1174124</name>
</gene>
<organism evidence="2 3">
    <name type="scientific">Paraphaeosphaeria sporulosa</name>
    <dbReference type="NCBI Taxonomy" id="1460663"/>
    <lineage>
        <taxon>Eukaryota</taxon>
        <taxon>Fungi</taxon>
        <taxon>Dikarya</taxon>
        <taxon>Ascomycota</taxon>
        <taxon>Pezizomycotina</taxon>
        <taxon>Dothideomycetes</taxon>
        <taxon>Pleosporomycetidae</taxon>
        <taxon>Pleosporales</taxon>
        <taxon>Massarineae</taxon>
        <taxon>Didymosphaeriaceae</taxon>
        <taxon>Paraphaeosphaeria</taxon>
    </lineage>
</organism>
<evidence type="ECO:0000259" key="1">
    <source>
        <dbReference type="Pfam" id="PF12697"/>
    </source>
</evidence>
<dbReference type="AlphaFoldDB" id="A0A177CPI0"/>
<name>A0A177CPI0_9PLEO</name>
<dbReference type="InterPro" id="IPR029058">
    <property type="entry name" value="AB_hydrolase_fold"/>
</dbReference>
<dbReference type="SUPFAM" id="SSF53474">
    <property type="entry name" value="alpha/beta-Hydrolases"/>
    <property type="match status" value="1"/>
</dbReference>
<dbReference type="OrthoDB" id="1263307at2759"/>